<dbReference type="SUPFAM" id="SSF51679">
    <property type="entry name" value="Bacterial luciferase-like"/>
    <property type="match status" value="1"/>
</dbReference>
<evidence type="ECO:0000313" key="4">
    <source>
        <dbReference type="EMBL" id="AFK72546.1"/>
    </source>
</evidence>
<dbReference type="FunFam" id="3.20.20.30:FF:000002">
    <property type="entry name" value="LLM class flavin-dependent oxidoreductase"/>
    <property type="match status" value="1"/>
</dbReference>
<dbReference type="CDD" id="cd00347">
    <property type="entry name" value="Flavin_utilizing_monoxygenases"/>
    <property type="match status" value="1"/>
</dbReference>
<dbReference type="Proteomes" id="UP000005268">
    <property type="component" value="Chromosome"/>
</dbReference>
<dbReference type="InterPro" id="IPR050766">
    <property type="entry name" value="Bact_Lucif_Oxidored"/>
</dbReference>
<reference evidence="4 5" key="1">
    <citation type="journal article" date="2012" name="J. Bacteriol.">
        <title>Complete Genome Sequence of the Naphthalene-Degrading Pseudomonas putida Strain ND6.</title>
        <authorList>
            <person name="Li S."/>
            <person name="Zhao H."/>
            <person name="Li Y."/>
            <person name="Niu S."/>
            <person name="Cai B."/>
        </authorList>
    </citation>
    <scope>NUCLEOTIDE SEQUENCE [LARGE SCALE GENOMIC DNA]</scope>
    <source>
        <strain evidence="4 5">ND6</strain>
    </source>
</reference>
<dbReference type="InterPro" id="IPR019949">
    <property type="entry name" value="CmoO-like"/>
</dbReference>
<gene>
    <name evidence="4" type="ORF">YSA_10663</name>
</gene>
<dbReference type="GO" id="GO:0005829">
    <property type="term" value="C:cytosol"/>
    <property type="evidence" value="ECO:0007669"/>
    <property type="project" value="TreeGrafter"/>
</dbReference>
<comment type="similarity">
    <text evidence="1">To bacterial alkanal monooxygenase alpha and beta chains.</text>
</comment>
<dbReference type="PANTHER" id="PTHR30137:SF6">
    <property type="entry name" value="LUCIFERASE-LIKE MONOOXYGENASE"/>
    <property type="match status" value="1"/>
</dbReference>
<evidence type="ECO:0000259" key="3">
    <source>
        <dbReference type="Pfam" id="PF00296"/>
    </source>
</evidence>
<dbReference type="NCBIfam" id="TIGR03558">
    <property type="entry name" value="oxido_grp_1"/>
    <property type="match status" value="1"/>
</dbReference>
<dbReference type="PATRIC" id="fig|231023.4.peg.5113"/>
<name>I3V475_PSEPU</name>
<sequence>MPGPYAGPETGFIAGGAAWKLAATDNPCGDPMTALSVLDLVMIGEGKTFADAIEESRQLARHVEQQHYSRYWIAEHHDMPGIGSAATSLVINEIANATRHIRVGAGGIMLPNHAPLVVAEQFGTLDTLHPGRIDLGLGRAPGTSGPTVRALRGAAPERDFSQDIAELRDYLADNGKRRVRGVPGAHDVPVWILGSSLFGADLAAKLGLPYAFASHFAPRYLLQAIAHYRANFQPSAQLAKPYVMVGMNLFAAASDAEADYLASSHRKWMLDLHVGRFGLLPKPQEGYIERLPDHERAVLEQVMACTVAGGPERVREGLRSLIEQTGADELMIDCRIHDPLARQRSHAYAAQALAELG</sequence>
<dbReference type="Gene3D" id="3.20.20.30">
    <property type="entry name" value="Luciferase-like domain"/>
    <property type="match status" value="1"/>
</dbReference>
<organism evidence="4 5">
    <name type="scientific">Pseudomonas putida ND6</name>
    <dbReference type="NCBI Taxonomy" id="231023"/>
    <lineage>
        <taxon>Bacteria</taxon>
        <taxon>Pseudomonadati</taxon>
        <taxon>Pseudomonadota</taxon>
        <taxon>Gammaproteobacteria</taxon>
        <taxon>Pseudomonadales</taxon>
        <taxon>Pseudomonadaceae</taxon>
        <taxon>Pseudomonas</taxon>
    </lineage>
</organism>
<evidence type="ECO:0000256" key="2">
    <source>
        <dbReference type="ARBA" id="ARBA00074555"/>
    </source>
</evidence>
<protein>
    <recommendedName>
        <fullName evidence="2">Luciferase-like monooxygenase</fullName>
    </recommendedName>
</protein>
<dbReference type="InterPro" id="IPR036661">
    <property type="entry name" value="Luciferase-like_sf"/>
</dbReference>
<dbReference type="HOGENOM" id="CLU_027853_9_0_6"/>
<dbReference type="InterPro" id="IPR011251">
    <property type="entry name" value="Luciferase-like_dom"/>
</dbReference>
<dbReference type="EMBL" id="CP003588">
    <property type="protein sequence ID" value="AFK72546.1"/>
    <property type="molecule type" value="Genomic_DNA"/>
</dbReference>
<dbReference type="KEGG" id="ppi:YSA_10663"/>
<proteinExistence type="predicted"/>
<evidence type="ECO:0000256" key="1">
    <source>
        <dbReference type="ARBA" id="ARBA00007789"/>
    </source>
</evidence>
<accession>I3V475</accession>
<dbReference type="Pfam" id="PF00296">
    <property type="entry name" value="Bac_luciferase"/>
    <property type="match status" value="1"/>
</dbReference>
<feature type="domain" description="Luciferase-like" evidence="3">
    <location>
        <begin position="51"/>
        <end position="328"/>
    </location>
</feature>
<dbReference type="AlphaFoldDB" id="I3V475"/>
<dbReference type="PANTHER" id="PTHR30137">
    <property type="entry name" value="LUCIFERASE-LIKE MONOOXYGENASE"/>
    <property type="match status" value="1"/>
</dbReference>
<dbReference type="GO" id="GO:0016705">
    <property type="term" value="F:oxidoreductase activity, acting on paired donors, with incorporation or reduction of molecular oxygen"/>
    <property type="evidence" value="ECO:0007669"/>
    <property type="project" value="InterPro"/>
</dbReference>
<evidence type="ECO:0000313" key="5">
    <source>
        <dbReference type="Proteomes" id="UP000005268"/>
    </source>
</evidence>